<sequence length="116" mass="12146">MITGVTKIMTALALGGAILAGCGDIIKDRPTYAGVPFKAKSKAVNKKETLAKFTTTVSKATQSLDGARLAAHHDGTRYCIENFGSSRILWQSDPLDTDVGVPLDGDTAVYAGTCTP</sequence>
<reference evidence="2" key="1">
    <citation type="submission" date="2016-07" db="EMBL/GenBank/DDBJ databases">
        <title>Phaeobacter portensis sp. nov., a tropodithietic acid producing bacterium isolated from a German harbor.</title>
        <authorList>
            <person name="Freese H.M."/>
            <person name="Bunk B."/>
            <person name="Breider S."/>
            <person name="Brinkhoff T."/>
        </authorList>
    </citation>
    <scope>NUCLEOTIDE SEQUENCE [LARGE SCALE GENOMIC DNA]</scope>
    <source>
        <strain evidence="2">P97</strain>
    </source>
</reference>
<dbReference type="AlphaFoldDB" id="A0A1L3I310"/>
<name>A0A1L3I310_9RHOB</name>
<evidence type="ECO:0000313" key="1">
    <source>
        <dbReference type="EMBL" id="APG46442.1"/>
    </source>
</evidence>
<dbReference type="RefSeq" id="WP_072504147.1">
    <property type="nucleotide sequence ID" value="NZ_CP016364.1"/>
</dbReference>
<dbReference type="EMBL" id="CP016364">
    <property type="protein sequence ID" value="APG46442.1"/>
    <property type="molecule type" value="Genomic_DNA"/>
</dbReference>
<dbReference type="PROSITE" id="PS51257">
    <property type="entry name" value="PROKAR_LIPOPROTEIN"/>
    <property type="match status" value="1"/>
</dbReference>
<protein>
    <submittedName>
        <fullName evidence="1">Uncharacterized protein</fullName>
    </submittedName>
</protein>
<organism evidence="1 2">
    <name type="scientific">Phaeobacter porticola</name>
    <dbReference type="NCBI Taxonomy" id="1844006"/>
    <lineage>
        <taxon>Bacteria</taxon>
        <taxon>Pseudomonadati</taxon>
        <taxon>Pseudomonadota</taxon>
        <taxon>Alphaproteobacteria</taxon>
        <taxon>Rhodobacterales</taxon>
        <taxon>Roseobacteraceae</taxon>
        <taxon>Phaeobacter</taxon>
    </lineage>
</organism>
<dbReference type="STRING" id="1844006.PhaeoP97_01015"/>
<gene>
    <name evidence="1" type="ORF">PhaeoP97_01015</name>
</gene>
<accession>A0A1L3I310</accession>
<keyword evidence="2" id="KW-1185">Reference proteome</keyword>
<proteinExistence type="predicted"/>
<dbReference type="KEGG" id="php:PhaeoP97_01015"/>
<evidence type="ECO:0000313" key="2">
    <source>
        <dbReference type="Proteomes" id="UP000183859"/>
    </source>
</evidence>
<dbReference type="OrthoDB" id="7659281at2"/>
<dbReference type="Proteomes" id="UP000183859">
    <property type="component" value="Chromosome"/>
</dbReference>